<evidence type="ECO:0000256" key="1">
    <source>
        <dbReference type="ARBA" id="ARBA00005695"/>
    </source>
</evidence>
<dbReference type="RefSeq" id="WP_141344226.1">
    <property type="nucleotide sequence ID" value="NZ_BJLF01000002.1"/>
</dbReference>
<dbReference type="Gene3D" id="3.10.105.10">
    <property type="entry name" value="Dipeptide-binding Protein, Domain 3"/>
    <property type="match status" value="1"/>
</dbReference>
<accession>A0A4Y3HRX4</accession>
<dbReference type="Proteomes" id="UP000318717">
    <property type="component" value="Unassembled WGS sequence"/>
</dbReference>
<dbReference type="GO" id="GO:0030288">
    <property type="term" value="C:outer membrane-bounded periplasmic space"/>
    <property type="evidence" value="ECO:0007669"/>
    <property type="project" value="TreeGrafter"/>
</dbReference>
<evidence type="ECO:0000256" key="3">
    <source>
        <dbReference type="SAM" id="SignalP"/>
    </source>
</evidence>
<comment type="caution">
    <text evidence="5">The sequence shown here is derived from an EMBL/GenBank/DDBJ whole genome shotgun (WGS) entry which is preliminary data.</text>
</comment>
<dbReference type="InterPro" id="IPR030678">
    <property type="entry name" value="Peptide/Ni-bd"/>
</dbReference>
<protein>
    <submittedName>
        <fullName evidence="5">Peptide ABC transporter substrate-binding protein</fullName>
    </submittedName>
</protein>
<dbReference type="SUPFAM" id="SSF53850">
    <property type="entry name" value="Periplasmic binding protein-like II"/>
    <property type="match status" value="1"/>
</dbReference>
<dbReference type="GO" id="GO:1904680">
    <property type="term" value="F:peptide transmembrane transporter activity"/>
    <property type="evidence" value="ECO:0007669"/>
    <property type="project" value="TreeGrafter"/>
</dbReference>
<gene>
    <name evidence="5" type="ORF">VIN01S_06970</name>
</gene>
<evidence type="ECO:0000313" key="6">
    <source>
        <dbReference type="Proteomes" id="UP000318717"/>
    </source>
</evidence>
<dbReference type="PANTHER" id="PTHR30290">
    <property type="entry name" value="PERIPLASMIC BINDING COMPONENT OF ABC TRANSPORTER"/>
    <property type="match status" value="1"/>
</dbReference>
<evidence type="ECO:0000259" key="4">
    <source>
        <dbReference type="Pfam" id="PF00496"/>
    </source>
</evidence>
<dbReference type="InterPro" id="IPR039424">
    <property type="entry name" value="SBP_5"/>
</dbReference>
<dbReference type="PIRSF" id="PIRSF002741">
    <property type="entry name" value="MppA"/>
    <property type="match status" value="1"/>
</dbReference>
<organism evidence="5 6">
    <name type="scientific">Vibrio inusitatus NBRC 102082</name>
    <dbReference type="NCBI Taxonomy" id="1219070"/>
    <lineage>
        <taxon>Bacteria</taxon>
        <taxon>Pseudomonadati</taxon>
        <taxon>Pseudomonadota</taxon>
        <taxon>Gammaproteobacteria</taxon>
        <taxon>Vibrionales</taxon>
        <taxon>Vibrionaceae</taxon>
        <taxon>Vibrio</taxon>
    </lineage>
</organism>
<dbReference type="InterPro" id="IPR000914">
    <property type="entry name" value="SBP_5_dom"/>
</dbReference>
<dbReference type="Pfam" id="PF00496">
    <property type="entry name" value="SBP_bac_5"/>
    <property type="match status" value="1"/>
</dbReference>
<keyword evidence="6" id="KW-1185">Reference proteome</keyword>
<dbReference type="OrthoDB" id="9801912at2"/>
<comment type="similarity">
    <text evidence="1">Belongs to the bacterial solute-binding protein 5 family.</text>
</comment>
<dbReference type="PANTHER" id="PTHR30290:SF38">
    <property type="entry name" value="D,D-DIPEPTIDE-BINDING PERIPLASMIC PROTEIN DDPA-RELATED"/>
    <property type="match status" value="1"/>
</dbReference>
<dbReference type="Gene3D" id="3.40.190.10">
    <property type="entry name" value="Periplasmic binding protein-like II"/>
    <property type="match status" value="1"/>
</dbReference>
<feature type="chain" id="PRO_5021350431" evidence="3">
    <location>
        <begin position="20"/>
        <end position="547"/>
    </location>
</feature>
<reference evidence="5 6" key="1">
    <citation type="submission" date="2019-06" db="EMBL/GenBank/DDBJ databases">
        <title>Whole genome shotgun sequence of Vibrio inusitatus NBRC 102082.</title>
        <authorList>
            <person name="Hosoyama A."/>
            <person name="Uohara A."/>
            <person name="Ohji S."/>
            <person name="Ichikawa N."/>
        </authorList>
    </citation>
    <scope>NUCLEOTIDE SEQUENCE [LARGE SCALE GENOMIC DNA]</scope>
    <source>
        <strain evidence="5 6">NBRC 102082</strain>
    </source>
</reference>
<evidence type="ECO:0000313" key="5">
    <source>
        <dbReference type="EMBL" id="GEA49893.1"/>
    </source>
</evidence>
<dbReference type="AlphaFoldDB" id="A0A4Y3HRX4"/>
<dbReference type="EMBL" id="BJLF01000002">
    <property type="protein sequence ID" value="GEA49893.1"/>
    <property type="molecule type" value="Genomic_DNA"/>
</dbReference>
<dbReference type="Gene3D" id="3.90.76.10">
    <property type="entry name" value="Dipeptide-binding Protein, Domain 1"/>
    <property type="match status" value="1"/>
</dbReference>
<feature type="signal peptide" evidence="3">
    <location>
        <begin position="1"/>
        <end position="19"/>
    </location>
</feature>
<dbReference type="CDD" id="cd08509">
    <property type="entry name" value="PBP2_TmCBP_oligosaccharides_like"/>
    <property type="match status" value="1"/>
</dbReference>
<name>A0A4Y3HRX4_9VIBR</name>
<keyword evidence="2 3" id="KW-0732">Signal</keyword>
<evidence type="ECO:0000256" key="2">
    <source>
        <dbReference type="ARBA" id="ARBA00022729"/>
    </source>
</evidence>
<dbReference type="GO" id="GO:0043190">
    <property type="term" value="C:ATP-binding cassette (ABC) transporter complex"/>
    <property type="evidence" value="ECO:0007669"/>
    <property type="project" value="InterPro"/>
</dbReference>
<feature type="domain" description="Solute-binding protein family 5" evidence="4">
    <location>
        <begin position="66"/>
        <end position="429"/>
    </location>
</feature>
<dbReference type="GO" id="GO:0042938">
    <property type="term" value="P:dipeptide transport"/>
    <property type="evidence" value="ECO:0007669"/>
    <property type="project" value="TreeGrafter"/>
</dbReference>
<sequence length="547" mass="62417">MKKTMFAAVMMIGATFVQAAETPNLKVLTESTTGWVRNFNPWIGGRSDWAYESLMVFDLLDSSKEHPWLARGYELADDMMSIRVDLRKEVKWSDGEDFSADDVVFTIEYVLKHPEVDVSGLTSRVDSVTKIDDYAVRIYLKEPNAFAAYDILGESLRIVPEHIWSKIDSPAQASNINPVGTGPFTEIQRFNPQVYIQCRNPYYWNKNLKVDCLEFPQYSSNDAALELLAKGEIDWAGVFVPSIERTYERKHPNNKYWFPSNSAVKIALNYDTKNEGARKAFHSRDFRQAFNLAMDRDGMIMIGAYNYVDGGNPASALPKALWNWRDEVADSVWNETFQYDLDKARAILKSAGFIDVTGDGYVENPDGSRLRFRIQVPSGWTDWVNNASIAVEGLREVGIDATVVTPEVNAYAQNWQTSDFDATFSSGSLQASVWRFYDYTMHSRHANSGAWWSTSMHNYKNAEIDELIDTLSITLDPEKQRQLTNKIERIYAEEAVQVPLYNNGVWYLYNDSRFMGFANADNPIIFPAPFEGMSRIVHLMNIEPRTK</sequence>
<proteinExistence type="inferred from homology"/>